<accession>A0A2X4TSC4</accession>
<proteinExistence type="predicted"/>
<name>A0A2X4TSC4_9NOCA</name>
<dbReference type="Pfam" id="PF00583">
    <property type="entry name" value="Acetyltransf_1"/>
    <property type="match status" value="1"/>
</dbReference>
<feature type="domain" description="N-acetyltransferase" evidence="4">
    <location>
        <begin position="12"/>
        <end position="167"/>
    </location>
</feature>
<gene>
    <name evidence="5" type="ORF">NCTC10994_01502</name>
</gene>
<keyword evidence="2" id="KW-0012">Acyltransferase</keyword>
<dbReference type="GO" id="GO:0016747">
    <property type="term" value="F:acyltransferase activity, transferring groups other than amino-acyl groups"/>
    <property type="evidence" value="ECO:0007669"/>
    <property type="project" value="InterPro"/>
</dbReference>
<reference evidence="5 6" key="1">
    <citation type="submission" date="2018-06" db="EMBL/GenBank/DDBJ databases">
        <authorList>
            <consortium name="Pathogen Informatics"/>
            <person name="Doyle S."/>
        </authorList>
    </citation>
    <scope>NUCLEOTIDE SEQUENCE [LARGE SCALE GENOMIC DNA]</scope>
    <source>
        <strain evidence="5 6">NCTC10994</strain>
    </source>
</reference>
<protein>
    <submittedName>
        <fullName evidence="5">Acyl-CoA synthetase</fullName>
    </submittedName>
</protein>
<evidence type="ECO:0000313" key="6">
    <source>
        <dbReference type="Proteomes" id="UP000249091"/>
    </source>
</evidence>
<evidence type="ECO:0000256" key="2">
    <source>
        <dbReference type="ARBA" id="ARBA00023315"/>
    </source>
</evidence>
<dbReference type="AlphaFoldDB" id="A0A2X4TSC4"/>
<dbReference type="Gene3D" id="3.40.630.30">
    <property type="match status" value="1"/>
</dbReference>
<keyword evidence="6" id="KW-1185">Reference proteome</keyword>
<dbReference type="InterPro" id="IPR016181">
    <property type="entry name" value="Acyl_CoA_acyltransferase"/>
</dbReference>
<evidence type="ECO:0000259" key="4">
    <source>
        <dbReference type="PROSITE" id="PS51186"/>
    </source>
</evidence>
<dbReference type="PROSITE" id="PS51186">
    <property type="entry name" value="GNAT"/>
    <property type="match status" value="1"/>
</dbReference>
<dbReference type="STRING" id="1219011.GCA_001895045_01895"/>
<dbReference type="EMBL" id="LS483468">
    <property type="protein sequence ID" value="SQI30347.1"/>
    <property type="molecule type" value="Genomic_DNA"/>
</dbReference>
<dbReference type="SUPFAM" id="SSF55729">
    <property type="entry name" value="Acyl-CoA N-acyltransferases (Nat)"/>
    <property type="match status" value="1"/>
</dbReference>
<keyword evidence="1" id="KW-0808">Transferase</keyword>
<dbReference type="KEGG" id="rcr:NCTC10994_01502"/>
<dbReference type="RefSeq" id="WP_231922981.1">
    <property type="nucleotide sequence ID" value="NZ_JAFBBL010000001.1"/>
</dbReference>
<sequence>MSAEQRAVSPDLVIRPLGPQDEDSVRALHEHLTQRDTYLRFFTVAPRRVDELAEMLCRQDDRHVSLGAFDDAAVVAVANYTVLDDDVASAECAVAVSHPMQHHGIGTALLQRLVDIARARGIRRLSAYVLSVNTTMLQVLGELGWVRNGSEPGSVVQVDIAPADPLGNGGSRVAVDSSLRVPPDRPEGGPSGTSANGPSVVGP</sequence>
<evidence type="ECO:0000256" key="1">
    <source>
        <dbReference type="ARBA" id="ARBA00022679"/>
    </source>
</evidence>
<dbReference type="PANTHER" id="PTHR43877:SF2">
    <property type="entry name" value="AMINOALKYLPHOSPHONATE N-ACETYLTRANSFERASE-RELATED"/>
    <property type="match status" value="1"/>
</dbReference>
<evidence type="ECO:0000313" key="5">
    <source>
        <dbReference type="EMBL" id="SQI30347.1"/>
    </source>
</evidence>
<dbReference type="CDD" id="cd04301">
    <property type="entry name" value="NAT_SF"/>
    <property type="match status" value="1"/>
</dbReference>
<dbReference type="InterPro" id="IPR050832">
    <property type="entry name" value="Bact_Acetyltransf"/>
</dbReference>
<dbReference type="InterPro" id="IPR000182">
    <property type="entry name" value="GNAT_dom"/>
</dbReference>
<organism evidence="5 6">
    <name type="scientific">Rhodococcus coprophilus</name>
    <dbReference type="NCBI Taxonomy" id="38310"/>
    <lineage>
        <taxon>Bacteria</taxon>
        <taxon>Bacillati</taxon>
        <taxon>Actinomycetota</taxon>
        <taxon>Actinomycetes</taxon>
        <taxon>Mycobacteriales</taxon>
        <taxon>Nocardiaceae</taxon>
        <taxon>Rhodococcus</taxon>
    </lineage>
</organism>
<evidence type="ECO:0000256" key="3">
    <source>
        <dbReference type="SAM" id="MobiDB-lite"/>
    </source>
</evidence>
<dbReference type="Proteomes" id="UP000249091">
    <property type="component" value="Chromosome 1"/>
</dbReference>
<feature type="region of interest" description="Disordered" evidence="3">
    <location>
        <begin position="160"/>
        <end position="203"/>
    </location>
</feature>
<dbReference type="PANTHER" id="PTHR43877">
    <property type="entry name" value="AMINOALKYLPHOSPHONATE N-ACETYLTRANSFERASE-RELATED-RELATED"/>
    <property type="match status" value="1"/>
</dbReference>